<dbReference type="Gene3D" id="1.10.150.240">
    <property type="entry name" value="Putative phosphatase, domain 2"/>
    <property type="match status" value="1"/>
</dbReference>
<dbReference type="Proteomes" id="UP001169760">
    <property type="component" value="Unassembled WGS sequence"/>
</dbReference>
<dbReference type="NCBIfam" id="TIGR01662">
    <property type="entry name" value="HAD-SF-IIIA"/>
    <property type="match status" value="1"/>
</dbReference>
<dbReference type="PANTHER" id="PTHR43434">
    <property type="entry name" value="PHOSPHOGLYCOLATE PHOSPHATASE"/>
    <property type="match status" value="1"/>
</dbReference>
<keyword evidence="1" id="KW-0378">Hydrolase</keyword>
<dbReference type="Pfam" id="PF13419">
    <property type="entry name" value="HAD_2"/>
    <property type="match status" value="1"/>
</dbReference>
<proteinExistence type="predicted"/>
<dbReference type="PANTHER" id="PTHR43434:SF24">
    <property type="entry name" value="HYDROLASE-RELATED"/>
    <property type="match status" value="1"/>
</dbReference>
<evidence type="ECO:0000313" key="1">
    <source>
        <dbReference type="EMBL" id="MDO6421703.1"/>
    </source>
</evidence>
<dbReference type="AlphaFoldDB" id="A0AAW7X412"/>
<dbReference type="NCBIfam" id="TIGR01549">
    <property type="entry name" value="HAD-SF-IA-v1"/>
    <property type="match status" value="1"/>
</dbReference>
<dbReference type="RefSeq" id="WP_303491310.1">
    <property type="nucleotide sequence ID" value="NZ_JAUOPB010000003.1"/>
</dbReference>
<reference evidence="1" key="1">
    <citation type="submission" date="2023-07" db="EMBL/GenBank/DDBJ databases">
        <title>Genome content predicts the carbon catabolic preferences of heterotrophic bacteria.</title>
        <authorList>
            <person name="Gralka M."/>
        </authorList>
    </citation>
    <scope>NUCLEOTIDE SEQUENCE</scope>
    <source>
        <strain evidence="1">I3M17_2</strain>
    </source>
</reference>
<dbReference type="SFLD" id="SFLDG01129">
    <property type="entry name" value="C1.5:_HAD__Beta-PGM__Phosphata"/>
    <property type="match status" value="1"/>
</dbReference>
<name>A0AAW7X412_9GAMM</name>
<comment type="caution">
    <text evidence="1">The sequence shown here is derived from an EMBL/GenBank/DDBJ whole genome shotgun (WGS) entry which is preliminary data.</text>
</comment>
<dbReference type="SUPFAM" id="SSF56784">
    <property type="entry name" value="HAD-like"/>
    <property type="match status" value="1"/>
</dbReference>
<protein>
    <submittedName>
        <fullName evidence="1">HAD-IA family hydrolase</fullName>
    </submittedName>
</protein>
<dbReference type="InterPro" id="IPR023214">
    <property type="entry name" value="HAD_sf"/>
</dbReference>
<dbReference type="Gene3D" id="3.40.50.1000">
    <property type="entry name" value="HAD superfamily/HAD-like"/>
    <property type="match status" value="1"/>
</dbReference>
<dbReference type="InterPro" id="IPR041492">
    <property type="entry name" value="HAD_2"/>
</dbReference>
<evidence type="ECO:0000313" key="2">
    <source>
        <dbReference type="Proteomes" id="UP001169760"/>
    </source>
</evidence>
<dbReference type="GO" id="GO:0005829">
    <property type="term" value="C:cytosol"/>
    <property type="evidence" value="ECO:0007669"/>
    <property type="project" value="TreeGrafter"/>
</dbReference>
<gene>
    <name evidence="1" type="ORF">Q4521_04380</name>
</gene>
<dbReference type="EMBL" id="JAUOPB010000003">
    <property type="protein sequence ID" value="MDO6421703.1"/>
    <property type="molecule type" value="Genomic_DNA"/>
</dbReference>
<dbReference type="InterPro" id="IPR050155">
    <property type="entry name" value="HAD-like_hydrolase_sf"/>
</dbReference>
<dbReference type="GO" id="GO:0006281">
    <property type="term" value="P:DNA repair"/>
    <property type="evidence" value="ECO:0007669"/>
    <property type="project" value="TreeGrafter"/>
</dbReference>
<accession>A0AAW7X412</accession>
<dbReference type="InterPro" id="IPR036412">
    <property type="entry name" value="HAD-like_sf"/>
</dbReference>
<dbReference type="GO" id="GO:0008967">
    <property type="term" value="F:phosphoglycolate phosphatase activity"/>
    <property type="evidence" value="ECO:0007669"/>
    <property type="project" value="TreeGrafter"/>
</dbReference>
<sequence length="214" mass="24069">MLYIFDWDGTISDSTAKICKCMQLAAQEVGLPVLSNEQIKNIIGLGLPEALHVLYPHESDSGREAIKLAYSRHFTQADVTPSAFFPRVMETLDALHEKGSKIAVATGKSRKGLNRVLSNLGLEDYFHASRCADETCSKPNPRMLQELLEEFDVPVDKAVMIGDTEYDMSMAYQINMPKIAVSYGAHSLDRMLKYEPQLCVDEFEQILNWNFEGK</sequence>
<organism evidence="1 2">
    <name type="scientific">Saccharophagus degradans</name>
    <dbReference type="NCBI Taxonomy" id="86304"/>
    <lineage>
        <taxon>Bacteria</taxon>
        <taxon>Pseudomonadati</taxon>
        <taxon>Pseudomonadota</taxon>
        <taxon>Gammaproteobacteria</taxon>
        <taxon>Cellvibrionales</taxon>
        <taxon>Cellvibrionaceae</taxon>
        <taxon>Saccharophagus</taxon>
    </lineage>
</organism>
<dbReference type="SFLD" id="SFLDS00003">
    <property type="entry name" value="Haloacid_Dehalogenase"/>
    <property type="match status" value="1"/>
</dbReference>
<dbReference type="InterPro" id="IPR006549">
    <property type="entry name" value="HAD-SF_hydro_IIIA"/>
</dbReference>
<dbReference type="InterPro" id="IPR023198">
    <property type="entry name" value="PGP-like_dom2"/>
</dbReference>
<dbReference type="InterPro" id="IPR006439">
    <property type="entry name" value="HAD-SF_hydro_IA"/>
</dbReference>